<gene>
    <name evidence="2" type="ORF">CUREI_03835</name>
</gene>
<dbReference type="Proteomes" id="UP000028939">
    <property type="component" value="Chromosome"/>
</dbReference>
<dbReference type="Pfam" id="PF12713">
    <property type="entry name" value="DUF3806"/>
    <property type="match status" value="1"/>
</dbReference>
<evidence type="ECO:0000313" key="2">
    <source>
        <dbReference type="EMBL" id="AIL96538.1"/>
    </source>
</evidence>
<name>A0A077HHL6_9CORY</name>
<sequence length="130" mass="14045">MAFADIDSATQSQIDADLAEAAGRGINGSPADIVGSFEADLTDYLALPPDVRRSYPRGETARIYGTALGQALVREGFSWKLLSDAYGTDLVVVKNPGEADEKYTAPLVVVDQRFEDEEPGKLTEFLGQFL</sequence>
<dbReference type="AlphaFoldDB" id="A0A077HHL6"/>
<organism evidence="2 3">
    <name type="scientific">Corynebacterium ureicelerivorans</name>
    <dbReference type="NCBI Taxonomy" id="401472"/>
    <lineage>
        <taxon>Bacteria</taxon>
        <taxon>Bacillati</taxon>
        <taxon>Actinomycetota</taxon>
        <taxon>Actinomycetes</taxon>
        <taxon>Mycobacteriales</taxon>
        <taxon>Corynebacteriaceae</taxon>
        <taxon>Corynebacterium</taxon>
    </lineage>
</organism>
<proteinExistence type="predicted"/>
<dbReference type="OrthoDB" id="4407046at2"/>
<accession>A0A077HHL6</accession>
<dbReference type="HOGENOM" id="CLU_1945130_0_0_11"/>
<dbReference type="EMBL" id="CP009215">
    <property type="protein sequence ID" value="AIL96538.1"/>
    <property type="molecule type" value="Genomic_DNA"/>
</dbReference>
<dbReference type="InterPro" id="IPR024266">
    <property type="entry name" value="DUF3806"/>
</dbReference>
<evidence type="ECO:0000259" key="1">
    <source>
        <dbReference type="Pfam" id="PF12713"/>
    </source>
</evidence>
<dbReference type="RefSeq" id="WP_038610567.1">
    <property type="nucleotide sequence ID" value="NZ_CAMIAM010000012.1"/>
</dbReference>
<protein>
    <recommendedName>
        <fullName evidence="1">DUF3806 domain-containing protein</fullName>
    </recommendedName>
</protein>
<dbReference type="KEGG" id="cuv:CUREI_03835"/>
<reference evidence="2 3" key="1">
    <citation type="submission" date="2014-08" db="EMBL/GenBank/DDBJ databases">
        <title>Complete genome sequence of Corynebacterium ureicelerivorans DSM 45051, a lipophilic and urea-splitting isolate from a blood culture of a septicaemia patient.</title>
        <authorList>
            <person name="Tippelt A."/>
            <person name="Albersmeier A."/>
            <person name="Brinkrolf K."/>
            <person name="Ruckert C."/>
            <person name="Tauch A."/>
        </authorList>
    </citation>
    <scope>NUCLEOTIDE SEQUENCE [LARGE SCALE GENOMIC DNA]</scope>
    <source>
        <strain evidence="2 3">IMMIB RIV-2301</strain>
    </source>
</reference>
<keyword evidence="3" id="KW-1185">Reference proteome</keyword>
<feature type="domain" description="DUF3806" evidence="1">
    <location>
        <begin position="63"/>
        <end position="123"/>
    </location>
</feature>
<evidence type="ECO:0000313" key="3">
    <source>
        <dbReference type="Proteomes" id="UP000028939"/>
    </source>
</evidence>
<dbReference type="STRING" id="401472.CUREI_03835"/>